<evidence type="ECO:0000256" key="6">
    <source>
        <dbReference type="ARBA" id="ARBA00022803"/>
    </source>
</evidence>
<dbReference type="InParanoid" id="A0A1S3G9Z9"/>
<dbReference type="SMART" id="SM00326">
    <property type="entry name" value="SH3"/>
    <property type="match status" value="1"/>
</dbReference>
<dbReference type="PROSITE" id="PS50002">
    <property type="entry name" value="SH3"/>
    <property type="match status" value="1"/>
</dbReference>
<keyword evidence="5" id="KW-0677">Repeat</keyword>
<dbReference type="FunCoup" id="A0A1S3G9Z9">
    <property type="interactions" value="8"/>
</dbReference>
<dbReference type="AlphaFoldDB" id="A0A1S3G9Z9"/>
<organism evidence="10 11">
    <name type="scientific">Dipodomys ordii</name>
    <name type="common">Ord's kangaroo rat</name>
    <dbReference type="NCBI Taxonomy" id="10020"/>
    <lineage>
        <taxon>Eukaryota</taxon>
        <taxon>Metazoa</taxon>
        <taxon>Chordata</taxon>
        <taxon>Craniata</taxon>
        <taxon>Vertebrata</taxon>
        <taxon>Euteleostomi</taxon>
        <taxon>Mammalia</taxon>
        <taxon>Eutheria</taxon>
        <taxon>Euarchontoglires</taxon>
        <taxon>Glires</taxon>
        <taxon>Rodentia</taxon>
        <taxon>Castorimorpha</taxon>
        <taxon>Heteromyidae</taxon>
        <taxon>Dipodomyinae</taxon>
        <taxon>Dipodomys</taxon>
    </lineage>
</organism>
<dbReference type="CTD" id="10811"/>
<dbReference type="SMART" id="SM00666">
    <property type="entry name" value="PB1"/>
    <property type="match status" value="1"/>
</dbReference>
<keyword evidence="10" id="KW-1185">Reference proteome</keyword>
<dbReference type="InterPro" id="IPR019734">
    <property type="entry name" value="TPR_rpt"/>
</dbReference>
<dbReference type="InterPro" id="IPR000270">
    <property type="entry name" value="PB1_dom"/>
</dbReference>
<dbReference type="RefSeq" id="XP_012884852.1">
    <property type="nucleotide sequence ID" value="XM_013029398.1"/>
</dbReference>
<dbReference type="Gene3D" id="1.25.40.10">
    <property type="entry name" value="Tetratricopeptide repeat domain"/>
    <property type="match status" value="1"/>
</dbReference>
<dbReference type="GO" id="GO:0005737">
    <property type="term" value="C:cytoplasm"/>
    <property type="evidence" value="ECO:0007669"/>
    <property type="project" value="UniProtKB-SubCell"/>
</dbReference>
<feature type="domain" description="SH3" evidence="9">
    <location>
        <begin position="419"/>
        <end position="478"/>
    </location>
</feature>
<dbReference type="Proteomes" id="UP000081671">
    <property type="component" value="Unplaced"/>
</dbReference>
<dbReference type="GO" id="GO:0016176">
    <property type="term" value="F:superoxide-generating NADPH oxidase activator activity"/>
    <property type="evidence" value="ECO:0007669"/>
    <property type="project" value="TreeGrafter"/>
</dbReference>
<dbReference type="InterPro" id="IPR036028">
    <property type="entry name" value="SH3-like_dom_sf"/>
</dbReference>
<gene>
    <name evidence="11" type="primary">Noxa1</name>
</gene>
<evidence type="ECO:0000256" key="2">
    <source>
        <dbReference type="ARBA" id="ARBA00008051"/>
    </source>
</evidence>
<protein>
    <submittedName>
        <fullName evidence="11">NADPH oxidase activator 1 isoform X1</fullName>
    </submittedName>
</protein>
<dbReference type="GeneID" id="105995622"/>
<dbReference type="GO" id="GO:0042554">
    <property type="term" value="P:superoxide anion generation"/>
    <property type="evidence" value="ECO:0007669"/>
    <property type="project" value="TreeGrafter"/>
</dbReference>
<dbReference type="InterPro" id="IPR011990">
    <property type="entry name" value="TPR-like_helical_dom_sf"/>
</dbReference>
<proteinExistence type="inferred from homology"/>
<evidence type="ECO:0000313" key="11">
    <source>
        <dbReference type="RefSeq" id="XP_012884852.1"/>
    </source>
</evidence>
<keyword evidence="6" id="KW-0802">TPR repeat</keyword>
<evidence type="ECO:0000259" key="9">
    <source>
        <dbReference type="PROSITE" id="PS50002"/>
    </source>
</evidence>
<reference evidence="11" key="1">
    <citation type="submission" date="2025-08" db="UniProtKB">
        <authorList>
            <consortium name="RefSeq"/>
        </authorList>
    </citation>
    <scope>IDENTIFICATION</scope>
    <source>
        <tissue evidence="11">Kidney</tissue>
    </source>
</reference>
<dbReference type="STRING" id="10020.ENSDORP00000016858"/>
<dbReference type="SUPFAM" id="SSF50044">
    <property type="entry name" value="SH3-domain"/>
    <property type="match status" value="1"/>
</dbReference>
<dbReference type="SUPFAM" id="SSF54277">
    <property type="entry name" value="CAD &amp; PB1 domains"/>
    <property type="match status" value="1"/>
</dbReference>
<feature type="region of interest" description="Disordered" evidence="8">
    <location>
        <begin position="246"/>
        <end position="324"/>
    </location>
</feature>
<dbReference type="SMART" id="SM00028">
    <property type="entry name" value="TPR"/>
    <property type="match status" value="3"/>
</dbReference>
<evidence type="ECO:0000313" key="10">
    <source>
        <dbReference type="Proteomes" id="UP000081671"/>
    </source>
</evidence>
<evidence type="ECO:0000256" key="4">
    <source>
        <dbReference type="ARBA" id="ARBA00022490"/>
    </source>
</evidence>
<evidence type="ECO:0000256" key="1">
    <source>
        <dbReference type="ARBA" id="ARBA00004496"/>
    </source>
</evidence>
<dbReference type="Pfam" id="PF00018">
    <property type="entry name" value="SH3_1"/>
    <property type="match status" value="1"/>
</dbReference>
<evidence type="ECO:0000256" key="8">
    <source>
        <dbReference type="SAM" id="MobiDB-lite"/>
    </source>
</evidence>
<dbReference type="PRINTS" id="PR00499">
    <property type="entry name" value="P67PHOX"/>
</dbReference>
<sequence>MRSLADQVRDWHRGVQAVARGDWDCALRLFSSVREPSARMCFNMGCVHLLAGDPQAALQAFDQAVTKDTCMAVGFLQRGVVNFQLERFQEALLDFQLALAQLRGNTTIDYTQLGLHFRLQAWEVLYNVASAQCQLGLWTEAAGTLREAISRWPEGARGGLDTALGQVQNQVPLEPRQVPRGEVFRPYRGHLELLRPVDFLGQTKVVASSSLGDQHSGVQPQQVCAAGREAGPRAAAAGEGLCLPGTAEASHLTPGPPAPPVRGAQVPDPQGASPHPSPPAAEPEVSTDRILSTPYQDPRPQQEQVGTQAPPSSGRSASEPSATVGVAAAGRGPSVPVTVQCVFTVALEAPRGAGLAALRALLAQALPRQALLGQLSYQAPGEEGLWTPIHGEDSLQGAWRDEDRFRGLRLQCRAAGGRPVLHQVVAQHSYSAQGPADLAFNQGDVLDVLCEVDAAWLEGHRDGRIGIFPKCFVALAGTCVEPSQPPSPDRH</sequence>
<accession>A0A1S3G9Z9</accession>
<feature type="compositionally biased region" description="Polar residues" evidence="8">
    <location>
        <begin position="289"/>
        <end position="321"/>
    </location>
</feature>
<dbReference type="InterPro" id="IPR001452">
    <property type="entry name" value="SH3_domain"/>
</dbReference>
<dbReference type="KEGG" id="dord:105995622"/>
<comment type="similarity">
    <text evidence="2">Belongs to the NCF2/NOXA1 family.</text>
</comment>
<keyword evidence="3 7" id="KW-0728">SH3 domain</keyword>
<dbReference type="SUPFAM" id="SSF48452">
    <property type="entry name" value="TPR-like"/>
    <property type="match status" value="1"/>
</dbReference>
<name>A0A1S3G9Z9_DIPOR</name>
<evidence type="ECO:0000256" key="5">
    <source>
        <dbReference type="ARBA" id="ARBA00022737"/>
    </source>
</evidence>
<comment type="subcellular location">
    <subcellularLocation>
        <location evidence="1">Cytoplasm</location>
    </subcellularLocation>
</comment>
<dbReference type="InterPro" id="IPR051864">
    <property type="entry name" value="NCF2_NOXA1"/>
</dbReference>
<dbReference type="FunFam" id="2.30.30.40:FF:000212">
    <property type="entry name" value="NADPH oxidase activator 1"/>
    <property type="match status" value="1"/>
</dbReference>
<dbReference type="Gene3D" id="3.10.20.90">
    <property type="entry name" value="Phosphatidylinositol 3-kinase Catalytic Subunit, Chain A, domain 1"/>
    <property type="match status" value="1"/>
</dbReference>
<dbReference type="PANTHER" id="PTHR15175:SF4">
    <property type="entry name" value="NADPH OXIDASE ACTIVATOR 1"/>
    <property type="match status" value="1"/>
</dbReference>
<evidence type="ECO:0000256" key="3">
    <source>
        <dbReference type="ARBA" id="ARBA00022443"/>
    </source>
</evidence>
<dbReference type="FunFam" id="1.25.40.10:FF:000017">
    <property type="entry name" value="NADPH oxidase regulator NoxR"/>
    <property type="match status" value="1"/>
</dbReference>
<evidence type="ECO:0000256" key="7">
    <source>
        <dbReference type="PROSITE-ProRule" id="PRU00192"/>
    </source>
</evidence>
<dbReference type="OrthoDB" id="5983572at2759"/>
<dbReference type="Gene3D" id="2.30.30.40">
    <property type="entry name" value="SH3 Domains"/>
    <property type="match status" value="1"/>
</dbReference>
<keyword evidence="4" id="KW-0963">Cytoplasm</keyword>
<dbReference type="PANTHER" id="PTHR15175">
    <property type="entry name" value="NEUTROPHIL CYTOSOLIC FACTOR 2, NEUTROPHIL NADPH OXIDASE FACTOR 2"/>
    <property type="match status" value="1"/>
</dbReference>